<feature type="region of interest" description="Disordered" evidence="1">
    <location>
        <begin position="23"/>
        <end position="79"/>
    </location>
</feature>
<protein>
    <submittedName>
        <fullName evidence="3">Uncharacterized protein</fullName>
    </submittedName>
</protein>
<sequence>MAIDGEPEDGDYVRYIDSLNRQAGSPGQVLQKPARASDRGGWGRRGATTSHGTPSAPAPAAALPGVAPGDAGRPPPTLAARTGQRRVALALTIAGAFALWHAVRLLMLALEYDPMEFDDLVPAVFLGICAFMLLKGGSRLRSAQRRRPLPALPPLSTLPPRDQGRA</sequence>
<dbReference type="RefSeq" id="WP_094796709.1">
    <property type="nucleotide sequence ID" value="NZ_NEVI01000014.1"/>
</dbReference>
<dbReference type="Proteomes" id="UP000216947">
    <property type="component" value="Unassembled WGS sequence"/>
</dbReference>
<keyword evidence="2" id="KW-0472">Membrane</keyword>
<organism evidence="3 4">
    <name type="scientific">Bordetella genomosp. 7</name>
    <dbReference type="NCBI Taxonomy" id="1416805"/>
    <lineage>
        <taxon>Bacteria</taxon>
        <taxon>Pseudomonadati</taxon>
        <taxon>Pseudomonadota</taxon>
        <taxon>Betaproteobacteria</taxon>
        <taxon>Burkholderiales</taxon>
        <taxon>Alcaligenaceae</taxon>
        <taxon>Bordetella</taxon>
    </lineage>
</organism>
<keyword evidence="2" id="KW-0812">Transmembrane</keyword>
<dbReference type="OrthoDB" id="8683418at2"/>
<evidence type="ECO:0000313" key="4">
    <source>
        <dbReference type="Proteomes" id="UP000216947"/>
    </source>
</evidence>
<keyword evidence="2" id="KW-1133">Transmembrane helix</keyword>
<evidence type="ECO:0000313" key="3">
    <source>
        <dbReference type="EMBL" id="OZI22881.1"/>
    </source>
</evidence>
<keyword evidence="4" id="KW-1185">Reference proteome</keyword>
<proteinExistence type="predicted"/>
<feature type="transmembrane region" description="Helical" evidence="2">
    <location>
        <begin position="120"/>
        <end position="137"/>
    </location>
</feature>
<dbReference type="AlphaFoldDB" id="A0A261RD63"/>
<feature type="region of interest" description="Disordered" evidence="1">
    <location>
        <begin position="143"/>
        <end position="166"/>
    </location>
</feature>
<gene>
    <name evidence="3" type="ORF">CAL19_10305</name>
</gene>
<name>A0A261RD63_9BORD</name>
<feature type="transmembrane region" description="Helical" evidence="2">
    <location>
        <begin position="87"/>
        <end position="108"/>
    </location>
</feature>
<evidence type="ECO:0000256" key="1">
    <source>
        <dbReference type="SAM" id="MobiDB-lite"/>
    </source>
</evidence>
<dbReference type="EMBL" id="NEVK01000004">
    <property type="protein sequence ID" value="OZI22881.1"/>
    <property type="molecule type" value="Genomic_DNA"/>
</dbReference>
<reference evidence="4" key="1">
    <citation type="submission" date="2017-05" db="EMBL/GenBank/DDBJ databases">
        <title>Complete and WGS of Bordetella genogroups.</title>
        <authorList>
            <person name="Spilker T."/>
            <person name="Lipuma J."/>
        </authorList>
    </citation>
    <scope>NUCLEOTIDE SEQUENCE [LARGE SCALE GENOMIC DNA]</scope>
    <source>
        <strain evidence="4">AU18089</strain>
    </source>
</reference>
<evidence type="ECO:0000256" key="2">
    <source>
        <dbReference type="SAM" id="Phobius"/>
    </source>
</evidence>
<accession>A0A261RD63</accession>
<comment type="caution">
    <text evidence="3">The sequence shown here is derived from an EMBL/GenBank/DDBJ whole genome shotgun (WGS) entry which is preliminary data.</text>
</comment>
<feature type="compositionally biased region" description="Low complexity" evidence="1">
    <location>
        <begin position="52"/>
        <end position="72"/>
    </location>
</feature>